<evidence type="ECO:0000256" key="1">
    <source>
        <dbReference type="SAM" id="MobiDB-lite"/>
    </source>
</evidence>
<evidence type="ECO:0000313" key="2">
    <source>
        <dbReference type="EMBL" id="CAB1455719.1"/>
    </source>
</evidence>
<protein>
    <submittedName>
        <fullName evidence="2">Uncharacterized protein</fullName>
    </submittedName>
</protein>
<name>A0A9N7VS14_PLEPL</name>
<dbReference type="AlphaFoldDB" id="A0A9N7VS14"/>
<organism evidence="2 3">
    <name type="scientific">Pleuronectes platessa</name>
    <name type="common">European plaice</name>
    <dbReference type="NCBI Taxonomy" id="8262"/>
    <lineage>
        <taxon>Eukaryota</taxon>
        <taxon>Metazoa</taxon>
        <taxon>Chordata</taxon>
        <taxon>Craniata</taxon>
        <taxon>Vertebrata</taxon>
        <taxon>Euteleostomi</taxon>
        <taxon>Actinopterygii</taxon>
        <taxon>Neopterygii</taxon>
        <taxon>Teleostei</taxon>
        <taxon>Neoteleostei</taxon>
        <taxon>Acanthomorphata</taxon>
        <taxon>Carangaria</taxon>
        <taxon>Pleuronectiformes</taxon>
        <taxon>Pleuronectoidei</taxon>
        <taxon>Pleuronectidae</taxon>
        <taxon>Pleuronectes</taxon>
    </lineage>
</organism>
<reference evidence="2" key="1">
    <citation type="submission" date="2020-03" db="EMBL/GenBank/DDBJ databases">
        <authorList>
            <person name="Weist P."/>
        </authorList>
    </citation>
    <scope>NUCLEOTIDE SEQUENCE</scope>
</reference>
<proteinExistence type="predicted"/>
<sequence>MCCRSNLSVSASVAGSRCWRRSFGRKSTAPPTGSGVPQLYNHFSVSLIDSPAGDNYRLHGNELERRHTLLCNVGVDVAERLQAAVTRGAAPHIGGFTKDRSIRSCVSDPGLHPSEAPLELSIGSLWRHKVISPASSIGSGGSSESSEASPLVRRVGGADSLSEPVGGAEQLFGPSSGLQLVLDRMKESV</sequence>
<feature type="region of interest" description="Disordered" evidence="1">
    <location>
        <begin position="134"/>
        <end position="173"/>
    </location>
</feature>
<dbReference type="Proteomes" id="UP001153269">
    <property type="component" value="Unassembled WGS sequence"/>
</dbReference>
<keyword evidence="3" id="KW-1185">Reference proteome</keyword>
<feature type="non-terminal residue" evidence="2">
    <location>
        <position position="189"/>
    </location>
</feature>
<accession>A0A9N7VS14</accession>
<feature type="compositionally biased region" description="Low complexity" evidence="1">
    <location>
        <begin position="134"/>
        <end position="150"/>
    </location>
</feature>
<dbReference type="EMBL" id="CADEAL010004268">
    <property type="protein sequence ID" value="CAB1455719.1"/>
    <property type="molecule type" value="Genomic_DNA"/>
</dbReference>
<gene>
    <name evidence="2" type="ORF">PLEPLA_LOCUS43500</name>
</gene>
<evidence type="ECO:0000313" key="3">
    <source>
        <dbReference type="Proteomes" id="UP001153269"/>
    </source>
</evidence>
<comment type="caution">
    <text evidence="2">The sequence shown here is derived from an EMBL/GenBank/DDBJ whole genome shotgun (WGS) entry which is preliminary data.</text>
</comment>